<feature type="domain" description="Nucleotide-diphospho-sugar transferase" evidence="2">
    <location>
        <begin position="143"/>
        <end position="282"/>
    </location>
</feature>
<dbReference type="GO" id="GO:0016757">
    <property type="term" value="F:glycosyltransferase activity"/>
    <property type="evidence" value="ECO:0007669"/>
    <property type="project" value="TreeGrafter"/>
</dbReference>
<dbReference type="InterPro" id="IPR005069">
    <property type="entry name" value="Nucl-diP-sugar_transferase"/>
</dbReference>
<feature type="signal peptide" evidence="1">
    <location>
        <begin position="1"/>
        <end position="21"/>
    </location>
</feature>
<evidence type="ECO:0000313" key="4">
    <source>
        <dbReference type="Proteomes" id="UP001054857"/>
    </source>
</evidence>
<keyword evidence="1" id="KW-0732">Signal</keyword>
<dbReference type="PANTHER" id="PTHR47032:SF1">
    <property type="entry name" value="UDP-D-XYLOSE:L-FUCOSE ALPHA-1,3-D-XYLOSYLTRANSFERASE-RELATED"/>
    <property type="match status" value="1"/>
</dbReference>
<evidence type="ECO:0000259" key="2">
    <source>
        <dbReference type="Pfam" id="PF03407"/>
    </source>
</evidence>
<evidence type="ECO:0000256" key="1">
    <source>
        <dbReference type="SAM" id="SignalP"/>
    </source>
</evidence>
<dbReference type="GO" id="GO:0005794">
    <property type="term" value="C:Golgi apparatus"/>
    <property type="evidence" value="ECO:0007669"/>
    <property type="project" value="TreeGrafter"/>
</dbReference>
<dbReference type="Pfam" id="PF03407">
    <property type="entry name" value="Nucleotid_trans"/>
    <property type="match status" value="1"/>
</dbReference>
<evidence type="ECO:0000313" key="3">
    <source>
        <dbReference type="EMBL" id="GFR51929.1"/>
    </source>
</evidence>
<reference evidence="3 4" key="1">
    <citation type="journal article" date="2021" name="Sci. Rep.">
        <title>Genome sequencing of the multicellular alga Astrephomene provides insights into convergent evolution of germ-soma differentiation.</title>
        <authorList>
            <person name="Yamashita S."/>
            <person name="Yamamoto K."/>
            <person name="Matsuzaki R."/>
            <person name="Suzuki S."/>
            <person name="Yamaguchi H."/>
            <person name="Hirooka S."/>
            <person name="Minakuchi Y."/>
            <person name="Miyagishima S."/>
            <person name="Kawachi M."/>
            <person name="Toyoda A."/>
            <person name="Nozaki H."/>
        </authorList>
    </citation>
    <scope>NUCLEOTIDE SEQUENCE [LARGE SCALE GENOMIC DNA]</scope>
    <source>
        <strain evidence="3 4">NIES-4017</strain>
    </source>
</reference>
<protein>
    <recommendedName>
        <fullName evidence="2">Nucleotide-diphospho-sugar transferase domain-containing protein</fullName>
    </recommendedName>
</protein>
<feature type="chain" id="PRO_5042015282" description="Nucleotide-diphospho-sugar transferase domain-containing protein" evidence="1">
    <location>
        <begin position="22"/>
        <end position="376"/>
    </location>
</feature>
<dbReference type="PANTHER" id="PTHR47032">
    <property type="entry name" value="UDP-D-XYLOSE:L-FUCOSE ALPHA-1,3-D-XYLOSYLTRANSFERASE-RELATED"/>
    <property type="match status" value="1"/>
</dbReference>
<dbReference type="InterPro" id="IPR052636">
    <property type="entry name" value="UDP-D-xylose:L-fucose_XylT"/>
</dbReference>
<dbReference type="AlphaFoldDB" id="A0AAD3E1K5"/>
<comment type="caution">
    <text evidence="3">The sequence shown here is derived from an EMBL/GenBank/DDBJ whole genome shotgun (WGS) entry which is preliminary data.</text>
</comment>
<keyword evidence="4" id="KW-1185">Reference proteome</keyword>
<dbReference type="Proteomes" id="UP001054857">
    <property type="component" value="Unassembled WGS sequence"/>
</dbReference>
<dbReference type="EMBL" id="BMAR01000056">
    <property type="protein sequence ID" value="GFR51929.1"/>
    <property type="molecule type" value="Genomic_DNA"/>
</dbReference>
<name>A0AAD3E1K5_9CHLO</name>
<accession>A0AAD3E1K5</accession>
<sequence>MKSAAWLLPFLALMAIPTALADAPTNFSLPDLAKSFWTETGLKFPSKALTEAVTRAKLPVLDAAGHRREIVLMAIANEFAFHRMFDIFLTSLSNITFKGAGGSEDNLARHLIINIMTNTGTDNCTAVAGKYGAICVPYGNSHFTLGTFHAFSNEFYGIGFIKTATILDGLTVGVDVLFLDADQVVFKNPLPYILAREADVLVTGDCHNHLDSAPMDRLPQIGNNIGLIYFRATAMVTRAVYNWCLWLANIAYLGGKPWDQTTFAVIVEWVAADVTVRHMSIAMLRPDKFPFMCMGPCGCDLRNVPYYHWGKQPRRTADNTCEPALMREWYCYHMPCSGDMNNKAKLMEEYTVMYHKVIGPINSLSEPMTVLRPLAS</sequence>
<gene>
    <name evidence="3" type="ORF">Agub_g14386</name>
</gene>
<organism evidence="3 4">
    <name type="scientific">Astrephomene gubernaculifera</name>
    <dbReference type="NCBI Taxonomy" id="47775"/>
    <lineage>
        <taxon>Eukaryota</taxon>
        <taxon>Viridiplantae</taxon>
        <taxon>Chlorophyta</taxon>
        <taxon>core chlorophytes</taxon>
        <taxon>Chlorophyceae</taxon>
        <taxon>CS clade</taxon>
        <taxon>Chlamydomonadales</taxon>
        <taxon>Astrephomenaceae</taxon>
        <taxon>Astrephomene</taxon>
    </lineage>
</organism>
<proteinExistence type="predicted"/>